<dbReference type="Proteomes" id="UP000663860">
    <property type="component" value="Unassembled WGS sequence"/>
</dbReference>
<dbReference type="AlphaFoldDB" id="A0A813SZ45"/>
<comment type="caution">
    <text evidence="1">The sequence shown here is derived from an EMBL/GenBank/DDBJ whole genome shotgun (WGS) entry which is preliminary data.</text>
</comment>
<protein>
    <submittedName>
        <fullName evidence="1">Uncharacterized protein</fullName>
    </submittedName>
</protein>
<evidence type="ECO:0000313" key="2">
    <source>
        <dbReference type="Proteomes" id="UP000663860"/>
    </source>
</evidence>
<accession>A0A813SZ45</accession>
<proteinExistence type="predicted"/>
<organism evidence="1 2">
    <name type="scientific">Adineta steineri</name>
    <dbReference type="NCBI Taxonomy" id="433720"/>
    <lineage>
        <taxon>Eukaryota</taxon>
        <taxon>Metazoa</taxon>
        <taxon>Spiralia</taxon>
        <taxon>Gnathifera</taxon>
        <taxon>Rotifera</taxon>
        <taxon>Eurotatoria</taxon>
        <taxon>Bdelloidea</taxon>
        <taxon>Adinetida</taxon>
        <taxon>Adinetidae</taxon>
        <taxon>Adineta</taxon>
    </lineage>
</organism>
<dbReference type="EMBL" id="CAJNOE010000044">
    <property type="protein sequence ID" value="CAF0801952.1"/>
    <property type="molecule type" value="Genomic_DNA"/>
</dbReference>
<reference evidence="1" key="1">
    <citation type="submission" date="2021-02" db="EMBL/GenBank/DDBJ databases">
        <authorList>
            <person name="Nowell W R."/>
        </authorList>
    </citation>
    <scope>NUCLEOTIDE SEQUENCE</scope>
</reference>
<gene>
    <name evidence="1" type="ORF">IZO911_LOCUS6981</name>
</gene>
<sequence length="245" mass="27877">MSRSDSEQTISSVLLDIPPRRQWGHGPWDYQNACQPQFPAYGLWIKRCLLQGFPVMFRTKFDEFFAGHIMPITGIDYSNENTYDERDTVFYYSLFNRQIIQQPLSELGCDPAAPSFSCYWGCVPLDVCWGIAITGLLDENKVCLPVRLTVAEWDEPYVADGMKARDMSGQVTVQELTTGKQYILLRYSSYVDVPISGDETAFLTSNYTSKHDFTANDHIYIYKDPIAINSNGSTYYRCVADPLAT</sequence>
<evidence type="ECO:0000313" key="1">
    <source>
        <dbReference type="EMBL" id="CAF0801952.1"/>
    </source>
</evidence>
<name>A0A813SZ45_9BILA</name>